<proteinExistence type="predicted"/>
<evidence type="ECO:0000313" key="3">
    <source>
        <dbReference type="Proteomes" id="UP000640725"/>
    </source>
</evidence>
<evidence type="ECO:0000313" key="2">
    <source>
        <dbReference type="EMBL" id="MBE9145318.1"/>
    </source>
</evidence>
<dbReference type="Proteomes" id="UP000640725">
    <property type="component" value="Unassembled WGS sequence"/>
</dbReference>
<reference evidence="2 3" key="1">
    <citation type="submission" date="2020-10" db="EMBL/GenBank/DDBJ databases">
        <authorList>
            <person name="Castelo-Branco R."/>
            <person name="Eusebio N."/>
            <person name="Adriana R."/>
            <person name="Vieira A."/>
            <person name="Brugerolle De Fraissinette N."/>
            <person name="Rezende De Castro R."/>
            <person name="Schneider M.P."/>
            <person name="Vasconcelos V."/>
            <person name="Leao P.N."/>
        </authorList>
    </citation>
    <scope>NUCLEOTIDE SEQUENCE [LARGE SCALE GENOMIC DNA]</scope>
    <source>
        <strain evidence="2 3">LEGE 06226</strain>
    </source>
</reference>
<organism evidence="2 3">
    <name type="scientific">Planktothrix mougeotii LEGE 06226</name>
    <dbReference type="NCBI Taxonomy" id="1828728"/>
    <lineage>
        <taxon>Bacteria</taxon>
        <taxon>Bacillati</taxon>
        <taxon>Cyanobacteriota</taxon>
        <taxon>Cyanophyceae</taxon>
        <taxon>Oscillatoriophycideae</taxon>
        <taxon>Oscillatoriales</taxon>
        <taxon>Microcoleaceae</taxon>
        <taxon>Planktothrix</taxon>
    </lineage>
</organism>
<evidence type="ECO:0000256" key="1">
    <source>
        <dbReference type="SAM" id="Phobius"/>
    </source>
</evidence>
<sequence>MESSSVYNKNISTTVDQGLVKVNTTISPGKITRFLLTIIGILSVLCLLGQIAVYIFPGVWIPDIFVTKFYMDAEQNFPSLYSSLALLFSSVLFAIIAVIKTQNQDDYRWYWKGLSFIFLYISLDELLSIHEGLNGPIRKAGASGFLYNTAWVIPAFFLVIIFLFIFYKFFIHLPRYMKRSLLMAMLVYLSGALFIETIVGGAYVRYYGEENIIYALMVMAEEICEMLGVVILIHALITYIIQLGIDQIQLNLNFVKKPELASMNSNKL</sequence>
<keyword evidence="3" id="KW-1185">Reference proteome</keyword>
<protein>
    <recommendedName>
        <fullName evidence="4">Multidrug transporter</fullName>
    </recommendedName>
</protein>
<feature type="transmembrane region" description="Helical" evidence="1">
    <location>
        <begin position="182"/>
        <end position="206"/>
    </location>
</feature>
<keyword evidence="1" id="KW-0812">Transmembrane</keyword>
<feature type="transmembrane region" description="Helical" evidence="1">
    <location>
        <begin position="80"/>
        <end position="99"/>
    </location>
</feature>
<keyword evidence="1" id="KW-0472">Membrane</keyword>
<comment type="caution">
    <text evidence="2">The sequence shown here is derived from an EMBL/GenBank/DDBJ whole genome shotgun (WGS) entry which is preliminary data.</text>
</comment>
<name>A0ABR9UFU7_9CYAN</name>
<feature type="transmembrane region" description="Helical" evidence="1">
    <location>
        <begin position="212"/>
        <end position="241"/>
    </location>
</feature>
<dbReference type="EMBL" id="JADEWU010000053">
    <property type="protein sequence ID" value="MBE9145318.1"/>
    <property type="molecule type" value="Genomic_DNA"/>
</dbReference>
<keyword evidence="1" id="KW-1133">Transmembrane helix</keyword>
<feature type="transmembrane region" description="Helical" evidence="1">
    <location>
        <begin position="34"/>
        <end position="60"/>
    </location>
</feature>
<dbReference type="RefSeq" id="WP_193870778.1">
    <property type="nucleotide sequence ID" value="NZ_JADEWU010000053.1"/>
</dbReference>
<gene>
    <name evidence="2" type="ORF">IQ236_19150</name>
</gene>
<feature type="transmembrane region" description="Helical" evidence="1">
    <location>
        <begin position="150"/>
        <end position="170"/>
    </location>
</feature>
<accession>A0ABR9UFU7</accession>
<evidence type="ECO:0008006" key="4">
    <source>
        <dbReference type="Google" id="ProtNLM"/>
    </source>
</evidence>